<keyword evidence="1" id="KW-1133">Transmembrane helix</keyword>
<evidence type="ECO:0000256" key="1">
    <source>
        <dbReference type="SAM" id="Phobius"/>
    </source>
</evidence>
<dbReference type="Proteomes" id="UP000034783">
    <property type="component" value="Unassembled WGS sequence"/>
</dbReference>
<dbReference type="AlphaFoldDB" id="A0A0G1JDR2"/>
<accession>A0A0G1JDR2</accession>
<dbReference type="InterPro" id="IPR043993">
    <property type="entry name" value="T4SS_pilin"/>
</dbReference>
<comment type="caution">
    <text evidence="2">The sequence shown here is derived from an EMBL/GenBank/DDBJ whole genome shotgun (WGS) entry which is preliminary data.</text>
</comment>
<organism evidence="2 3">
    <name type="scientific">candidate division WWE3 bacterium GW2011_GWB1_44_4</name>
    <dbReference type="NCBI Taxonomy" id="1619116"/>
    <lineage>
        <taxon>Bacteria</taxon>
        <taxon>Katanobacteria</taxon>
    </lineage>
</organism>
<reference evidence="2 3" key="1">
    <citation type="journal article" date="2015" name="Nature">
        <title>rRNA introns, odd ribosomes, and small enigmatic genomes across a large radiation of phyla.</title>
        <authorList>
            <person name="Brown C.T."/>
            <person name="Hug L.A."/>
            <person name="Thomas B.C."/>
            <person name="Sharon I."/>
            <person name="Castelle C.J."/>
            <person name="Singh A."/>
            <person name="Wilkins M.J."/>
            <person name="Williams K.H."/>
            <person name="Banfield J.F."/>
        </authorList>
    </citation>
    <scope>NUCLEOTIDE SEQUENCE [LARGE SCALE GENOMIC DNA]</scope>
</reference>
<name>A0A0G1JDR2_UNCKA</name>
<feature type="transmembrane region" description="Helical" evidence="1">
    <location>
        <begin position="146"/>
        <end position="167"/>
    </location>
</feature>
<dbReference type="Pfam" id="PF18895">
    <property type="entry name" value="T4SS_pilin"/>
    <property type="match status" value="1"/>
</dbReference>
<feature type="transmembrane region" description="Helical" evidence="1">
    <location>
        <begin position="105"/>
        <end position="126"/>
    </location>
</feature>
<sequence>MLTRTARRLRFLSGFLGFAVAVYLLLLPGSTNKVYAVPWPCTSADATGVSEGVCCVFQDLPNKPWITSNSDYCTPGHIMKIEIPDCTCQEVNVAISDLFRTIDGIMLPISIIVGMFIIVLSGYKILTSQGDPTSLQTGKENLTSAIIGLIFVLLSVSILRVIIKALITGDQNPF</sequence>
<protein>
    <submittedName>
        <fullName evidence="2">Uncharacterized protein</fullName>
    </submittedName>
</protein>
<evidence type="ECO:0000313" key="2">
    <source>
        <dbReference type="EMBL" id="KKT69455.1"/>
    </source>
</evidence>
<keyword evidence="1" id="KW-0812">Transmembrane</keyword>
<dbReference type="EMBL" id="LCJD01000025">
    <property type="protein sequence ID" value="KKT69455.1"/>
    <property type="molecule type" value="Genomic_DNA"/>
</dbReference>
<gene>
    <name evidence="2" type="ORF">UW65_C0025G0004</name>
</gene>
<proteinExistence type="predicted"/>
<evidence type="ECO:0000313" key="3">
    <source>
        <dbReference type="Proteomes" id="UP000034783"/>
    </source>
</evidence>
<keyword evidence="1" id="KW-0472">Membrane</keyword>